<reference evidence="2 3" key="1">
    <citation type="submission" date="2016-10" db="EMBL/GenBank/DDBJ databases">
        <authorList>
            <person name="de Groot N.N."/>
        </authorList>
    </citation>
    <scope>NUCLEOTIDE SEQUENCE [LARGE SCALE GENOMIC DNA]</scope>
    <source>
        <strain evidence="2 3">CGMCC 4.2026</strain>
    </source>
</reference>
<dbReference type="GO" id="GO:0005975">
    <property type="term" value="P:carbohydrate metabolic process"/>
    <property type="evidence" value="ECO:0007669"/>
    <property type="project" value="UniProtKB-ARBA"/>
</dbReference>
<evidence type="ECO:0000259" key="1">
    <source>
        <dbReference type="Pfam" id="PF01833"/>
    </source>
</evidence>
<name>A0A1H8MM84_9ACTN</name>
<dbReference type="EMBL" id="FODD01000019">
    <property type="protein sequence ID" value="SEO18485.1"/>
    <property type="molecule type" value="Genomic_DNA"/>
</dbReference>
<proteinExistence type="predicted"/>
<organism evidence="2 3">
    <name type="scientific">Actinacidiphila rubida</name>
    <dbReference type="NCBI Taxonomy" id="310780"/>
    <lineage>
        <taxon>Bacteria</taxon>
        <taxon>Bacillati</taxon>
        <taxon>Actinomycetota</taxon>
        <taxon>Actinomycetes</taxon>
        <taxon>Kitasatosporales</taxon>
        <taxon>Streptomycetaceae</taxon>
        <taxon>Actinacidiphila</taxon>
    </lineage>
</organism>
<dbReference type="Proteomes" id="UP000181951">
    <property type="component" value="Unassembled WGS sequence"/>
</dbReference>
<dbReference type="Pfam" id="PF01833">
    <property type="entry name" value="TIG"/>
    <property type="match status" value="1"/>
</dbReference>
<dbReference type="AlphaFoldDB" id="A0A1H8MM84"/>
<evidence type="ECO:0000313" key="3">
    <source>
        <dbReference type="Proteomes" id="UP000181951"/>
    </source>
</evidence>
<evidence type="ECO:0000313" key="2">
    <source>
        <dbReference type="EMBL" id="SEO18485.1"/>
    </source>
</evidence>
<dbReference type="RefSeq" id="WP_069466081.1">
    <property type="nucleotide sequence ID" value="NZ_FODD01000019.1"/>
</dbReference>
<accession>A0A1H8MM84</accession>
<sequence>MPISPNQGPTSGGTTVTVTGVNLANATAVHFGDRLATVAANTPTSVSVVPPAGTGVADVTLTGTGLTTTTAVRFGSAAAAFTVVADTTVAAVAPAGAAGSVPVTATTPGGTSNALTYLRVSPPAI</sequence>
<protein>
    <submittedName>
        <fullName evidence="2">IPT/TIG domain-containing protein</fullName>
    </submittedName>
</protein>
<dbReference type="InterPro" id="IPR013783">
    <property type="entry name" value="Ig-like_fold"/>
</dbReference>
<dbReference type="OrthoDB" id="4550408at2"/>
<dbReference type="InterPro" id="IPR002909">
    <property type="entry name" value="IPT_dom"/>
</dbReference>
<dbReference type="Gene3D" id="2.60.40.10">
    <property type="entry name" value="Immunoglobulins"/>
    <property type="match status" value="2"/>
</dbReference>
<dbReference type="InterPro" id="IPR014756">
    <property type="entry name" value="Ig_E-set"/>
</dbReference>
<feature type="domain" description="IPT/TIG" evidence="1">
    <location>
        <begin position="3"/>
        <end position="54"/>
    </location>
</feature>
<keyword evidence="3" id="KW-1185">Reference proteome</keyword>
<gene>
    <name evidence="2" type="ORF">SAMN05216267_101973</name>
</gene>
<dbReference type="STRING" id="310780.SAMN05216267_101973"/>
<dbReference type="SUPFAM" id="SSF81296">
    <property type="entry name" value="E set domains"/>
    <property type="match status" value="2"/>
</dbReference>